<organism evidence="1 2">
    <name type="scientific">Stentor coeruleus</name>
    <dbReference type="NCBI Taxonomy" id="5963"/>
    <lineage>
        <taxon>Eukaryota</taxon>
        <taxon>Sar</taxon>
        <taxon>Alveolata</taxon>
        <taxon>Ciliophora</taxon>
        <taxon>Postciliodesmatophora</taxon>
        <taxon>Heterotrichea</taxon>
        <taxon>Heterotrichida</taxon>
        <taxon>Stentoridae</taxon>
        <taxon>Stentor</taxon>
    </lineage>
</organism>
<comment type="caution">
    <text evidence="1">The sequence shown here is derived from an EMBL/GenBank/DDBJ whole genome shotgun (WGS) entry which is preliminary data.</text>
</comment>
<protein>
    <submittedName>
        <fullName evidence="1">Uncharacterized protein</fullName>
    </submittedName>
</protein>
<evidence type="ECO:0000313" key="1">
    <source>
        <dbReference type="EMBL" id="OMJ70546.1"/>
    </source>
</evidence>
<dbReference type="EMBL" id="MPUH01001077">
    <property type="protein sequence ID" value="OMJ70546.1"/>
    <property type="molecule type" value="Genomic_DNA"/>
</dbReference>
<gene>
    <name evidence="1" type="ORF">SteCoe_31448</name>
</gene>
<name>A0A1R2B1B8_9CILI</name>
<dbReference type="AlphaFoldDB" id="A0A1R2B1B8"/>
<evidence type="ECO:0000313" key="2">
    <source>
        <dbReference type="Proteomes" id="UP000187209"/>
    </source>
</evidence>
<sequence length="224" mass="26663">MGCTNSREDKCSPALRNQSSELMRQNIELLTVIEYLFLKYDNEPGALKVLEIKQRTEDFYAVVSKLRQYWCTKCKENYQKTRNRAHLLRLSSEQHREKEQLIETRNYLKSVLADFEPGWEMKFSSVAELKNKLESSKELMLDLTQMYFDVNKEGKSNIKKHMNENGIILDNQTKSLVYRIKKFTVKLYKHSTQRVYFTEDIVHTIRNNDEESEYEDISYSISQK</sequence>
<accession>A0A1R2B1B8</accession>
<reference evidence="1 2" key="1">
    <citation type="submission" date="2016-11" db="EMBL/GenBank/DDBJ databases">
        <title>The macronuclear genome of Stentor coeruleus: a giant cell with tiny introns.</title>
        <authorList>
            <person name="Slabodnick M."/>
            <person name="Ruby J.G."/>
            <person name="Reiff S.B."/>
            <person name="Swart E.C."/>
            <person name="Gosai S."/>
            <person name="Prabakaran S."/>
            <person name="Witkowska E."/>
            <person name="Larue G.E."/>
            <person name="Fisher S."/>
            <person name="Freeman R.M."/>
            <person name="Gunawardena J."/>
            <person name="Chu W."/>
            <person name="Stover N.A."/>
            <person name="Gregory B.D."/>
            <person name="Nowacki M."/>
            <person name="Derisi J."/>
            <person name="Roy S.W."/>
            <person name="Marshall W.F."/>
            <person name="Sood P."/>
        </authorList>
    </citation>
    <scope>NUCLEOTIDE SEQUENCE [LARGE SCALE GENOMIC DNA]</scope>
    <source>
        <strain evidence="1">WM001</strain>
    </source>
</reference>
<keyword evidence="2" id="KW-1185">Reference proteome</keyword>
<dbReference type="Proteomes" id="UP000187209">
    <property type="component" value="Unassembled WGS sequence"/>
</dbReference>
<proteinExistence type="predicted"/>